<comment type="caution">
    <text evidence="1">The sequence shown here is derived from an EMBL/GenBank/DDBJ whole genome shotgun (WGS) entry which is preliminary data.</text>
</comment>
<dbReference type="EMBL" id="JACHJL010000003">
    <property type="protein sequence ID" value="MBB5934604.1"/>
    <property type="molecule type" value="Genomic_DNA"/>
</dbReference>
<reference evidence="1 2" key="1">
    <citation type="submission" date="2020-08" db="EMBL/GenBank/DDBJ databases">
        <title>Genomic Encyclopedia of Type Strains, Phase III (KMG-III): the genomes of soil and plant-associated and newly described type strains.</title>
        <authorList>
            <person name="Whitman W."/>
        </authorList>
    </citation>
    <scope>NUCLEOTIDE SEQUENCE [LARGE SCALE GENOMIC DNA]</scope>
    <source>
        <strain evidence="1 2">CECT 8305</strain>
    </source>
</reference>
<name>A0A7W9UYA6_9ACTN</name>
<gene>
    <name evidence="1" type="ORF">FHS42_001651</name>
</gene>
<protein>
    <submittedName>
        <fullName evidence="1">Uncharacterized protein</fullName>
    </submittedName>
</protein>
<evidence type="ECO:0000313" key="1">
    <source>
        <dbReference type="EMBL" id="MBB5934604.1"/>
    </source>
</evidence>
<proteinExistence type="predicted"/>
<organism evidence="1 2">
    <name type="scientific">Streptomyces zagrosensis</name>
    <dbReference type="NCBI Taxonomy" id="1042984"/>
    <lineage>
        <taxon>Bacteria</taxon>
        <taxon>Bacillati</taxon>
        <taxon>Actinomycetota</taxon>
        <taxon>Actinomycetes</taxon>
        <taxon>Kitasatosporales</taxon>
        <taxon>Streptomycetaceae</taxon>
        <taxon>Streptomyces</taxon>
    </lineage>
</organism>
<keyword evidence="2" id="KW-1185">Reference proteome</keyword>
<evidence type="ECO:0000313" key="2">
    <source>
        <dbReference type="Proteomes" id="UP000588098"/>
    </source>
</evidence>
<accession>A0A7W9UYA6</accession>
<dbReference type="AlphaFoldDB" id="A0A7W9UYA6"/>
<sequence>MTAESPSSTPQNGRSATCLRCKRLTYAPIEVRYTERASGPGVALYACPDCAPRYVPSPSPDDEIGTI</sequence>
<dbReference type="RefSeq" id="WP_184570226.1">
    <property type="nucleotide sequence ID" value="NZ_JACHJL010000003.1"/>
</dbReference>
<dbReference type="Proteomes" id="UP000588098">
    <property type="component" value="Unassembled WGS sequence"/>
</dbReference>